<dbReference type="AlphaFoldDB" id="A0A2G5PIW5"/>
<protein>
    <submittedName>
        <fullName evidence="1">Uncharacterized protein</fullName>
    </submittedName>
</protein>
<dbReference type="EMBL" id="PDKV01000018">
    <property type="protein sequence ID" value="PIB78237.1"/>
    <property type="molecule type" value="Genomic_DNA"/>
</dbReference>
<name>A0A2G5PIW5_MYCCE</name>
<sequence length="147" mass="15878">MSTPPPAESQARLFGMLPPGYPPDVCKPITPPKDAFAKVSCGKNVDPDGPPSATYALFPDKATARAAFDRIVKTSAPVDCPGRIQSPGPWHRNATPDQVSGMLLCAMQQGYPAVVWTNDDEQLVSVVQGEPQGPTLEQLYMWWSTHS</sequence>
<comment type="caution">
    <text evidence="1">The sequence shown here is derived from an EMBL/GenBank/DDBJ whole genome shotgun (WGS) entry which is preliminary data.</text>
</comment>
<dbReference type="Proteomes" id="UP000230971">
    <property type="component" value="Unassembled WGS sequence"/>
</dbReference>
<gene>
    <name evidence="1" type="ORF">CQY23_15180</name>
</gene>
<accession>A0A2G5PIW5</accession>
<organism evidence="1 2">
    <name type="scientific">Mycobacterium celatum</name>
    <dbReference type="NCBI Taxonomy" id="28045"/>
    <lineage>
        <taxon>Bacteria</taxon>
        <taxon>Bacillati</taxon>
        <taxon>Actinomycetota</taxon>
        <taxon>Actinomycetes</taxon>
        <taxon>Mycobacteriales</taxon>
        <taxon>Mycobacteriaceae</taxon>
        <taxon>Mycobacterium</taxon>
    </lineage>
</organism>
<evidence type="ECO:0000313" key="2">
    <source>
        <dbReference type="Proteomes" id="UP000230971"/>
    </source>
</evidence>
<proteinExistence type="predicted"/>
<reference evidence="1 2" key="1">
    <citation type="journal article" date="2017" name="Infect. Genet. Evol.">
        <title>The new phylogeny of the genus Mycobacterium: The old and the news.</title>
        <authorList>
            <person name="Tortoli E."/>
            <person name="Fedrizzi T."/>
            <person name="Meehan C.J."/>
            <person name="Trovato A."/>
            <person name="Grottola A."/>
            <person name="Giacobazzi E."/>
            <person name="Serpini G.F."/>
            <person name="Tagliazucchi S."/>
            <person name="Fabio A."/>
            <person name="Bettua C."/>
            <person name="Bertorelli R."/>
            <person name="Frascaro F."/>
            <person name="De Sanctis V."/>
            <person name="Pecorari M."/>
            <person name="Jousson O."/>
            <person name="Segata N."/>
            <person name="Cirillo D.M."/>
        </authorList>
    </citation>
    <scope>NUCLEOTIDE SEQUENCE [LARGE SCALE GENOMIC DNA]</scope>
    <source>
        <strain evidence="1 2">NCTC 12882</strain>
    </source>
</reference>
<evidence type="ECO:0000313" key="1">
    <source>
        <dbReference type="EMBL" id="PIB78237.1"/>
    </source>
</evidence>